<dbReference type="EMBL" id="CP058627">
    <property type="protein sequence ID" value="QLG89580.1"/>
    <property type="molecule type" value="Genomic_DNA"/>
</dbReference>
<keyword evidence="2" id="KW-0255">Endonuclease</keyword>
<protein>
    <submittedName>
        <fullName evidence="2">HNH endonuclease</fullName>
    </submittedName>
</protein>
<dbReference type="RefSeq" id="WP_179356430.1">
    <property type="nucleotide sequence ID" value="NZ_CP058627.1"/>
</dbReference>
<dbReference type="GO" id="GO:0004519">
    <property type="term" value="F:endonuclease activity"/>
    <property type="evidence" value="ECO:0007669"/>
    <property type="project" value="UniProtKB-KW"/>
</dbReference>
<evidence type="ECO:0000313" key="2">
    <source>
        <dbReference type="EMBL" id="QLG89580.1"/>
    </source>
</evidence>
<keyword evidence="2" id="KW-0378">Hydrolase</keyword>
<name>A0A7H9BLL8_9NEIS</name>
<keyword evidence="2" id="KW-0540">Nuclease</keyword>
<dbReference type="KEGG" id="chiz:HQ393_15725"/>
<proteinExistence type="predicted"/>
<evidence type="ECO:0000259" key="1">
    <source>
        <dbReference type="SMART" id="SM00507"/>
    </source>
</evidence>
<dbReference type="Gene3D" id="1.10.30.50">
    <property type="match status" value="1"/>
</dbReference>
<dbReference type="GO" id="GO:0008270">
    <property type="term" value="F:zinc ion binding"/>
    <property type="evidence" value="ECO:0007669"/>
    <property type="project" value="InterPro"/>
</dbReference>
<dbReference type="CDD" id="cd00085">
    <property type="entry name" value="HNHc"/>
    <property type="match status" value="1"/>
</dbReference>
<gene>
    <name evidence="2" type="ORF">HQ393_15725</name>
</gene>
<accession>A0A7H9BLL8</accession>
<feature type="domain" description="HNH nuclease" evidence="1">
    <location>
        <begin position="222"/>
        <end position="272"/>
    </location>
</feature>
<reference evidence="2 3" key="1">
    <citation type="submission" date="2020-07" db="EMBL/GenBank/DDBJ databases">
        <title>Complete genome sequence of Chitinibacter sp. 2T18.</title>
        <authorList>
            <person name="Bae J.-W."/>
            <person name="Choi J.-W."/>
        </authorList>
    </citation>
    <scope>NUCLEOTIDE SEQUENCE [LARGE SCALE GENOMIC DNA]</scope>
    <source>
        <strain evidence="2 3">2T18</strain>
    </source>
</reference>
<dbReference type="AlphaFoldDB" id="A0A7H9BLL8"/>
<organism evidence="2 3">
    <name type="scientific">Chitinibacter bivalviorum</name>
    <dbReference type="NCBI Taxonomy" id="2739434"/>
    <lineage>
        <taxon>Bacteria</taxon>
        <taxon>Pseudomonadati</taxon>
        <taxon>Pseudomonadota</taxon>
        <taxon>Betaproteobacteria</taxon>
        <taxon>Neisseriales</taxon>
        <taxon>Chitinibacteraceae</taxon>
        <taxon>Chitinibacter</taxon>
    </lineage>
</organism>
<evidence type="ECO:0000313" key="3">
    <source>
        <dbReference type="Proteomes" id="UP000509597"/>
    </source>
</evidence>
<keyword evidence="3" id="KW-1185">Reference proteome</keyword>
<dbReference type="GO" id="GO:0003676">
    <property type="term" value="F:nucleic acid binding"/>
    <property type="evidence" value="ECO:0007669"/>
    <property type="project" value="InterPro"/>
</dbReference>
<dbReference type="SMART" id="SM00507">
    <property type="entry name" value="HNHc"/>
    <property type="match status" value="1"/>
</dbReference>
<dbReference type="InterPro" id="IPR002711">
    <property type="entry name" value="HNH"/>
</dbReference>
<sequence>MTAIPTAQQQLDFIAKIQRLFAEGEFSATYKYALLIALTEIAVESDVQDGRELLVSNRQIADKFIELYWKQTVQYVSGLPETKPGILVQNHGTQAAIVNAILSFKKSYSLSTSPLRAAKDHNEYRELQGRVAIVVSAQPLNFLQNYGGVNHSFIYARQKGQIMLLPGVVYCLRTFQGLIQQLARARWVEYIKGHKDNQAIVGQAGDLESFMFESARTNLTTLGRLLKKLDGHHCFYCGETMQSNDVDHFIPFSAYPRDLGDNFVLAHASCNRSKSDNLASIQHLENWLNRKQKKQDALQEISHEAGIVFDAQASKSIAHWAYSLALQADGSAWVKSKDFVPISQNYILALAH</sequence>
<dbReference type="Proteomes" id="UP000509597">
    <property type="component" value="Chromosome"/>
</dbReference>
<dbReference type="InterPro" id="IPR003615">
    <property type="entry name" value="HNH_nuc"/>
</dbReference>
<dbReference type="Pfam" id="PF01844">
    <property type="entry name" value="HNH"/>
    <property type="match status" value="1"/>
</dbReference>